<organism evidence="2 3">
    <name type="scientific">Mikania micrantha</name>
    <name type="common">bitter vine</name>
    <dbReference type="NCBI Taxonomy" id="192012"/>
    <lineage>
        <taxon>Eukaryota</taxon>
        <taxon>Viridiplantae</taxon>
        <taxon>Streptophyta</taxon>
        <taxon>Embryophyta</taxon>
        <taxon>Tracheophyta</taxon>
        <taxon>Spermatophyta</taxon>
        <taxon>Magnoliopsida</taxon>
        <taxon>eudicotyledons</taxon>
        <taxon>Gunneridae</taxon>
        <taxon>Pentapetalae</taxon>
        <taxon>asterids</taxon>
        <taxon>campanulids</taxon>
        <taxon>Asterales</taxon>
        <taxon>Asteraceae</taxon>
        <taxon>Asteroideae</taxon>
        <taxon>Heliantheae alliance</taxon>
        <taxon>Eupatorieae</taxon>
        <taxon>Mikania</taxon>
    </lineage>
</organism>
<name>A0A5N6P3U3_9ASTR</name>
<comment type="caution">
    <text evidence="2">The sequence shown here is derived from an EMBL/GenBank/DDBJ whole genome shotgun (WGS) entry which is preliminary data.</text>
</comment>
<keyword evidence="1" id="KW-0732">Signal</keyword>
<dbReference type="SUPFAM" id="SSF48371">
    <property type="entry name" value="ARM repeat"/>
    <property type="match status" value="1"/>
</dbReference>
<evidence type="ECO:0000313" key="2">
    <source>
        <dbReference type="EMBL" id="KAD5960367.1"/>
    </source>
</evidence>
<dbReference type="InterPro" id="IPR016024">
    <property type="entry name" value="ARM-type_fold"/>
</dbReference>
<dbReference type="Pfam" id="PF21052">
    <property type="entry name" value="EFR3_ARM"/>
    <property type="match status" value="1"/>
</dbReference>
<evidence type="ECO:0000256" key="1">
    <source>
        <dbReference type="SAM" id="SignalP"/>
    </source>
</evidence>
<evidence type="ECO:0000313" key="3">
    <source>
        <dbReference type="Proteomes" id="UP000326396"/>
    </source>
</evidence>
<dbReference type="PANTHER" id="PTHR46087">
    <property type="entry name" value="PUTATIVE, EXPRESSED-RELATED"/>
    <property type="match status" value="1"/>
</dbReference>
<dbReference type="EMBL" id="SZYD01000006">
    <property type="protein sequence ID" value="KAD5960367.1"/>
    <property type="molecule type" value="Genomic_DNA"/>
</dbReference>
<protein>
    <recommendedName>
        <fullName evidence="4">Pre-rRNA-processing protein RIX1 N-terminal domain-containing protein</fullName>
    </recommendedName>
</protein>
<dbReference type="Proteomes" id="UP000326396">
    <property type="component" value="Linkage Group LG14"/>
</dbReference>
<dbReference type="InterPro" id="IPR049152">
    <property type="entry name" value="EFR3-like_ARM"/>
</dbReference>
<accession>A0A5N6P3U3</accession>
<proteinExistence type="predicted"/>
<dbReference type="OrthoDB" id="19232at2759"/>
<reference evidence="2 3" key="1">
    <citation type="submission" date="2019-05" db="EMBL/GenBank/DDBJ databases">
        <title>Mikania micrantha, genome provides insights into the molecular mechanism of rapid growth.</title>
        <authorList>
            <person name="Liu B."/>
        </authorList>
    </citation>
    <scope>NUCLEOTIDE SEQUENCE [LARGE SCALE GENOMIC DNA]</scope>
    <source>
        <strain evidence="2">NLD-2019</strain>
        <tissue evidence="2">Leaf</tissue>
    </source>
</reference>
<sequence length="1007" mass="113012">MGVMSRRVLPVCSFLCVCCPSLRARSRHPVKRYKKLLAEIFPRSQGGEANDRKIGKLCEYASKNPLRIPKITDYLEQKFYKNLRNENIAAIKAVLLVYGKLLSSCKQQMPLFASSFLEIIGTLLVQTQHHELQIVGCNSLVNFINNQVDSSYMFNLEGLIPKLCKLAEEVGDDERVLRLRSAGLEVLAYMVCFLGEQPNVSMDFDNIVSVTLENYKDIQMNQEIKRYKRQLSQACEHAPSISDLVSTKDAPIVDAHKNPSHWARVCLHNMARSATGVTNVRRVLEPIFHKFDTDKLWLPEKGFAFSVLKHLLMVLEESDDGSHLLIHILVKHLDSKQVIKQPILQMQIVNVATQLLGYVKQHTSITIVGAISDLIKHLRKCLQRPFELSSPRDGSDSLYIDLQSSLENCISNLSCKVGDVGPILDTMAIVLENIPTSAAMARANIYALYRTAQVISPVPNKTYFRKVFPDALFHHLLLAMSHPDHETRLLAHRVFSIVLVPSLSQSWSIQDLIPSQAGFPTIVSQKIADGSNKSILETIDEETMEKENDIENHMKHATKSFSCSSSNATSTCNGNTASSSMRLSGHQVSLVLSSIWIQTTSMENKPESFEAMGHTFTLALSFILSKNSSHVSLLRFFQLAFSLRSMALNRGDLHASHKRPMFMLASYMIIVSAKACHLPELISLVRSTLTDETVDPHLVLDEDNNRMQVICKKPGDESCYGSHVDEASVMKSFSAIELKDQQLKDTLSTHLASCLGKSSEEEVSNMKAQLSQRFLPDEEYLMGVSLYKGTQKPFSQMDIQAFDEVKPHADSADEEPLDQFGTQSDREAQLAINSLDIISVSQLLESVAETANHVESMSNSSITLTFDEIKNQCEALVMEKQQKLSVLQSFKDQKEAMPIISSGEYEKHSPVISNNQLELMKVKAKSSTSDQGQANDQVFPCLNEYEQQESFRLPAGRRWALLHLGPTKLLGLSFLDLARVRKARHELLISRLARLIWQWLGKARHPS</sequence>
<feature type="signal peptide" evidence="1">
    <location>
        <begin position="1"/>
        <end position="24"/>
    </location>
</feature>
<dbReference type="InterPro" id="IPR055296">
    <property type="entry name" value="SRL2-like"/>
</dbReference>
<gene>
    <name evidence="2" type="ORF">E3N88_11839</name>
</gene>
<keyword evidence="3" id="KW-1185">Reference proteome</keyword>
<feature type="chain" id="PRO_5024288030" description="Pre-rRNA-processing protein RIX1 N-terminal domain-containing protein" evidence="1">
    <location>
        <begin position="25"/>
        <end position="1007"/>
    </location>
</feature>
<dbReference type="AlphaFoldDB" id="A0A5N6P3U3"/>
<evidence type="ECO:0008006" key="4">
    <source>
        <dbReference type="Google" id="ProtNLM"/>
    </source>
</evidence>
<dbReference type="PANTHER" id="PTHR46087:SF13">
    <property type="entry name" value="ARM REPEAT SUPERFAMILY PROTEIN"/>
    <property type="match status" value="1"/>
</dbReference>